<dbReference type="GO" id="GO:0005829">
    <property type="term" value="C:cytosol"/>
    <property type="evidence" value="ECO:0007669"/>
    <property type="project" value="TreeGrafter"/>
</dbReference>
<comment type="catalytic activity">
    <reaction evidence="5">
        <text>adenylyl-molybdopterin + molybdate = Mo-molybdopterin + AMP + H(+)</text>
        <dbReference type="Rhea" id="RHEA:35047"/>
        <dbReference type="ChEBI" id="CHEBI:15378"/>
        <dbReference type="ChEBI" id="CHEBI:36264"/>
        <dbReference type="ChEBI" id="CHEBI:62727"/>
        <dbReference type="ChEBI" id="CHEBI:71302"/>
        <dbReference type="ChEBI" id="CHEBI:456215"/>
        <dbReference type="EC" id="2.10.1.1"/>
    </reaction>
</comment>
<dbReference type="GO" id="GO:0046872">
    <property type="term" value="F:metal ion binding"/>
    <property type="evidence" value="ECO:0007669"/>
    <property type="project" value="UniProtKB-UniRule"/>
</dbReference>
<evidence type="ECO:0000256" key="1">
    <source>
        <dbReference type="ARBA" id="ARBA00002901"/>
    </source>
</evidence>
<evidence type="ECO:0000256" key="5">
    <source>
        <dbReference type="ARBA" id="ARBA00047317"/>
    </source>
</evidence>
<dbReference type="SUPFAM" id="SSF63882">
    <property type="entry name" value="MoeA N-terminal region -like"/>
    <property type="match status" value="1"/>
</dbReference>
<organism evidence="8 9">
    <name type="scientific">Thalassobius vesicularis</name>
    <dbReference type="NCBI Taxonomy" id="1294297"/>
    <lineage>
        <taxon>Bacteria</taxon>
        <taxon>Pseudomonadati</taxon>
        <taxon>Pseudomonadota</taxon>
        <taxon>Alphaproteobacteria</taxon>
        <taxon>Rhodobacterales</taxon>
        <taxon>Roseobacteraceae</taxon>
        <taxon>Thalassovita</taxon>
    </lineage>
</organism>
<evidence type="ECO:0000259" key="7">
    <source>
        <dbReference type="SMART" id="SM00852"/>
    </source>
</evidence>
<comment type="function">
    <text evidence="1 6">Catalyzes the insertion of molybdate into adenylated molybdopterin with the concomitant release of AMP.</text>
</comment>
<dbReference type="SUPFAM" id="SSF53218">
    <property type="entry name" value="Molybdenum cofactor biosynthesis proteins"/>
    <property type="match status" value="1"/>
</dbReference>
<keyword evidence="6" id="KW-0479">Metal-binding</keyword>
<comment type="pathway">
    <text evidence="2 6">Cofactor biosynthesis; molybdopterin biosynthesis.</text>
</comment>
<dbReference type="InterPro" id="IPR038987">
    <property type="entry name" value="MoeA-like"/>
</dbReference>
<gene>
    <name evidence="8" type="ORF">E7681_07125</name>
</gene>
<dbReference type="Pfam" id="PF03453">
    <property type="entry name" value="MoeA_N"/>
    <property type="match status" value="1"/>
</dbReference>
<dbReference type="NCBIfam" id="NF045515">
    <property type="entry name" value="Glp_gephyrin"/>
    <property type="match status" value="1"/>
</dbReference>
<feature type="domain" description="MoaB/Mog" evidence="7">
    <location>
        <begin position="173"/>
        <end position="310"/>
    </location>
</feature>
<dbReference type="InterPro" id="IPR005111">
    <property type="entry name" value="MoeA_C_domain_IV"/>
</dbReference>
<comment type="cofactor">
    <cofactor evidence="6">
        <name>Mg(2+)</name>
        <dbReference type="ChEBI" id="CHEBI:18420"/>
    </cofactor>
</comment>
<evidence type="ECO:0000313" key="8">
    <source>
        <dbReference type="EMBL" id="THD74736.1"/>
    </source>
</evidence>
<keyword evidence="9" id="KW-1185">Reference proteome</keyword>
<dbReference type="Gene3D" id="3.40.980.10">
    <property type="entry name" value="MoaB/Mog-like domain"/>
    <property type="match status" value="1"/>
</dbReference>
<dbReference type="GO" id="GO:0061599">
    <property type="term" value="F:molybdopterin molybdotransferase activity"/>
    <property type="evidence" value="ECO:0007669"/>
    <property type="project" value="UniProtKB-UniRule"/>
</dbReference>
<comment type="caution">
    <text evidence="8">The sequence shown here is derived from an EMBL/GenBank/DDBJ whole genome shotgun (WGS) entry which is preliminary data.</text>
</comment>
<keyword evidence="4 6" id="KW-0501">Molybdenum cofactor biosynthesis</keyword>
<evidence type="ECO:0000256" key="2">
    <source>
        <dbReference type="ARBA" id="ARBA00005046"/>
    </source>
</evidence>
<dbReference type="InterPro" id="IPR001453">
    <property type="entry name" value="MoaB/Mog_dom"/>
</dbReference>
<accession>A0A4S3M9K2</accession>
<dbReference type="SUPFAM" id="SSF63867">
    <property type="entry name" value="MoeA C-terminal domain-like"/>
    <property type="match status" value="1"/>
</dbReference>
<evidence type="ECO:0000313" key="9">
    <source>
        <dbReference type="Proteomes" id="UP000306113"/>
    </source>
</evidence>
<dbReference type="SMART" id="SM00852">
    <property type="entry name" value="MoCF_biosynth"/>
    <property type="match status" value="1"/>
</dbReference>
<keyword evidence="6" id="KW-0460">Magnesium</keyword>
<dbReference type="InterPro" id="IPR005110">
    <property type="entry name" value="MoeA_linker/N"/>
</dbReference>
<dbReference type="OrthoDB" id="9804758at2"/>
<protein>
    <recommendedName>
        <fullName evidence="6">Molybdopterin molybdenumtransferase</fullName>
        <ecNumber evidence="6">2.10.1.1</ecNumber>
    </recommendedName>
</protein>
<dbReference type="Proteomes" id="UP000306113">
    <property type="component" value="Unassembled WGS sequence"/>
</dbReference>
<dbReference type="InterPro" id="IPR036688">
    <property type="entry name" value="MoeA_C_domain_IV_sf"/>
</dbReference>
<dbReference type="EMBL" id="SSMD01000003">
    <property type="protein sequence ID" value="THD74736.1"/>
    <property type="molecule type" value="Genomic_DNA"/>
</dbReference>
<dbReference type="InterPro" id="IPR036135">
    <property type="entry name" value="MoeA_linker/N_sf"/>
</dbReference>
<reference evidence="8 9" key="1">
    <citation type="submission" date="2019-04" db="EMBL/GenBank/DDBJ databases">
        <title>Draft genome sequence of Youngimonas vesicularis.</title>
        <authorList>
            <person name="Hameed A."/>
        </authorList>
    </citation>
    <scope>NUCLEOTIDE SEQUENCE [LARGE SCALE GENOMIC DNA]</scope>
    <source>
        <strain evidence="8 9">CC-AMW-E</strain>
    </source>
</reference>
<dbReference type="Gene3D" id="2.40.340.10">
    <property type="entry name" value="MoeA, C-terminal, domain IV"/>
    <property type="match status" value="1"/>
</dbReference>
<dbReference type="Pfam" id="PF03454">
    <property type="entry name" value="MoeA_C"/>
    <property type="match status" value="1"/>
</dbReference>
<dbReference type="AlphaFoldDB" id="A0A4S3M9K2"/>
<proteinExistence type="inferred from homology"/>
<dbReference type="EC" id="2.10.1.1" evidence="6"/>
<name>A0A4S3M9K2_9RHOB</name>
<keyword evidence="6" id="KW-0500">Molybdenum</keyword>
<sequence length="390" mass="41044">MITVSEALEHLFSLVTPLGTETVPLAQAVGRVMAEDATAVRTQPPFAGSAMDGYGVRADEVAVGAKFKIIGESAAGRGFDGFVGPGEAVRIFTGAPVPEGVDFVVIQEDVDRFVNTITIERDPGDNANIRPAGNDFAAGFTLTAPRTLSPNEVALLAAMNIPEVTVYRRPDIALISTGDELVMPGDTPGPDQIIVSNTFGLKALFDRAGAVTRILPIAKDDPASVETVFELAEGADLVITIGGASVGDYDIVGQVAQELGMQQSFYKVKMRPGKPLMAGRMGEALMIGLPGNPVSAMVCGNVFVLPVVDALQGLPPAARPRQSAPLAAAIPSNGPREHYMRGRVENGRMTVFERQDSSLLSVLAEANALVIRPPEDGARQTGDLVEYLPI</sequence>
<evidence type="ECO:0000256" key="6">
    <source>
        <dbReference type="RuleBase" id="RU365090"/>
    </source>
</evidence>
<dbReference type="CDD" id="cd00887">
    <property type="entry name" value="MoeA"/>
    <property type="match status" value="1"/>
</dbReference>
<comment type="similarity">
    <text evidence="3 6">Belongs to the MoeA family.</text>
</comment>
<dbReference type="RefSeq" id="WP_136338591.1">
    <property type="nucleotide sequence ID" value="NZ_SSMD01000003.1"/>
</dbReference>
<keyword evidence="6 8" id="KW-0808">Transferase</keyword>
<dbReference type="UniPathway" id="UPA00344"/>
<dbReference type="Gene3D" id="3.90.105.10">
    <property type="entry name" value="Molybdopterin biosynthesis moea protein, domain 2"/>
    <property type="match status" value="1"/>
</dbReference>
<dbReference type="PANTHER" id="PTHR10192">
    <property type="entry name" value="MOLYBDOPTERIN BIOSYNTHESIS PROTEIN"/>
    <property type="match status" value="1"/>
</dbReference>
<evidence type="ECO:0000256" key="3">
    <source>
        <dbReference type="ARBA" id="ARBA00010763"/>
    </source>
</evidence>
<dbReference type="Pfam" id="PF00994">
    <property type="entry name" value="MoCF_biosynth"/>
    <property type="match status" value="1"/>
</dbReference>
<dbReference type="PANTHER" id="PTHR10192:SF5">
    <property type="entry name" value="GEPHYRIN"/>
    <property type="match status" value="1"/>
</dbReference>
<dbReference type="GO" id="GO:0006777">
    <property type="term" value="P:Mo-molybdopterin cofactor biosynthetic process"/>
    <property type="evidence" value="ECO:0007669"/>
    <property type="project" value="UniProtKB-UniRule"/>
</dbReference>
<dbReference type="Gene3D" id="2.170.190.11">
    <property type="entry name" value="Molybdopterin biosynthesis moea protein, domain 3"/>
    <property type="match status" value="1"/>
</dbReference>
<evidence type="ECO:0000256" key="4">
    <source>
        <dbReference type="ARBA" id="ARBA00023150"/>
    </source>
</evidence>
<dbReference type="InterPro" id="IPR036425">
    <property type="entry name" value="MoaB/Mog-like_dom_sf"/>
</dbReference>